<gene>
    <name evidence="2" type="ORF">METESE_17460</name>
</gene>
<dbReference type="EMBL" id="AP027081">
    <property type="protein sequence ID" value="BDU76788.1"/>
    <property type="molecule type" value="Genomic_DNA"/>
</dbReference>
<dbReference type="AlphaFoldDB" id="A0AA48HEI7"/>
<dbReference type="RefSeq" id="WP_243334208.1">
    <property type="nucleotide sequence ID" value="NZ_AP027081.1"/>
</dbReference>
<dbReference type="Proteomes" id="UP001228113">
    <property type="component" value="Chromosome"/>
</dbReference>
<evidence type="ECO:0000313" key="3">
    <source>
        <dbReference type="Proteomes" id="UP001228113"/>
    </source>
</evidence>
<protein>
    <submittedName>
        <fullName evidence="2">Uncharacterized protein</fullName>
    </submittedName>
</protein>
<keyword evidence="1" id="KW-0812">Transmembrane</keyword>
<proteinExistence type="predicted"/>
<feature type="transmembrane region" description="Helical" evidence="1">
    <location>
        <begin position="61"/>
        <end position="77"/>
    </location>
</feature>
<sequence length="78" mass="8656">MNSLALLAIVFLTLGSVWFAVKVFQEEDLIWALALLLVPFPVVGLYIWYRSGWDSHYRAPALVYLAGYLLAAVAGKLA</sequence>
<evidence type="ECO:0000313" key="2">
    <source>
        <dbReference type="EMBL" id="BDU76788.1"/>
    </source>
</evidence>
<organism evidence="2 3">
    <name type="scientific">Mesoterricola sediminis</name>
    <dbReference type="NCBI Taxonomy" id="2927980"/>
    <lineage>
        <taxon>Bacteria</taxon>
        <taxon>Pseudomonadati</taxon>
        <taxon>Acidobacteriota</taxon>
        <taxon>Holophagae</taxon>
        <taxon>Holophagales</taxon>
        <taxon>Holophagaceae</taxon>
        <taxon>Mesoterricola</taxon>
    </lineage>
</organism>
<evidence type="ECO:0000256" key="1">
    <source>
        <dbReference type="SAM" id="Phobius"/>
    </source>
</evidence>
<keyword evidence="3" id="KW-1185">Reference proteome</keyword>
<keyword evidence="1" id="KW-1133">Transmembrane helix</keyword>
<name>A0AA48HEI7_9BACT</name>
<keyword evidence="1" id="KW-0472">Membrane</keyword>
<accession>A0AA48HEI7</accession>
<feature type="transmembrane region" description="Helical" evidence="1">
    <location>
        <begin position="29"/>
        <end position="49"/>
    </location>
</feature>
<dbReference type="KEGG" id="msea:METESE_17460"/>
<reference evidence="2" key="1">
    <citation type="journal article" date="2023" name="Int. J. Syst. Evol. Microbiol.">
        <title>Mesoterricola silvestris gen. nov., sp. nov., Mesoterricola sediminis sp. nov., Geothrix oryzae sp. nov., Geothrix edaphica sp. nov., Geothrix rubra sp. nov., and Geothrix limicola sp. nov., six novel members of Acidobacteriota isolated from soils.</title>
        <authorList>
            <person name="Itoh H."/>
            <person name="Sugisawa Y."/>
            <person name="Mise K."/>
            <person name="Xu Z."/>
            <person name="Kuniyasu M."/>
            <person name="Ushijima N."/>
            <person name="Kawano K."/>
            <person name="Kobayashi E."/>
            <person name="Shiratori Y."/>
            <person name="Masuda Y."/>
            <person name="Senoo K."/>
        </authorList>
    </citation>
    <scope>NUCLEOTIDE SEQUENCE</scope>
    <source>
        <strain evidence="2">W786</strain>
    </source>
</reference>